<comment type="caution">
    <text evidence="1">The sequence shown here is derived from an EMBL/GenBank/DDBJ whole genome shotgun (WGS) entry which is preliminary data.</text>
</comment>
<dbReference type="EMBL" id="JARKIF010000007">
    <property type="protein sequence ID" value="KAJ7634393.1"/>
    <property type="molecule type" value="Genomic_DNA"/>
</dbReference>
<evidence type="ECO:0000313" key="2">
    <source>
        <dbReference type="Proteomes" id="UP001221142"/>
    </source>
</evidence>
<sequence length="207" mass="22206">MTPQPQVKPSNPDEDVVSRQLAILSHPIPDSILAGIKGNAPSDVKEIAVKWLNFFNAPAAKCFYGLSSGQKVVTEVSLDEDPLREGQVLTLVCELDIAEESLLDRQGKLANAFVFSVLDETVSSAVTALGYATGGSGICGVSQSLNTVFYNTVDLGAKLRFINTTLTATPETTACRCEVWDLTQRRLVATGMFIGMPSSSPRRAARL</sequence>
<gene>
    <name evidence="1" type="ORF">FB45DRAFT_908752</name>
</gene>
<dbReference type="SUPFAM" id="SSF54637">
    <property type="entry name" value="Thioesterase/thiol ester dehydrase-isomerase"/>
    <property type="match status" value="1"/>
</dbReference>
<evidence type="ECO:0008006" key="3">
    <source>
        <dbReference type="Google" id="ProtNLM"/>
    </source>
</evidence>
<proteinExistence type="predicted"/>
<dbReference type="InterPro" id="IPR029069">
    <property type="entry name" value="HotDog_dom_sf"/>
</dbReference>
<dbReference type="Proteomes" id="UP001221142">
    <property type="component" value="Unassembled WGS sequence"/>
</dbReference>
<protein>
    <recommendedName>
        <fullName evidence="3">Thioesterase domain-containing protein</fullName>
    </recommendedName>
</protein>
<evidence type="ECO:0000313" key="1">
    <source>
        <dbReference type="EMBL" id="KAJ7634393.1"/>
    </source>
</evidence>
<name>A0AAD7BYD9_9AGAR</name>
<organism evidence="1 2">
    <name type="scientific">Roridomyces roridus</name>
    <dbReference type="NCBI Taxonomy" id="1738132"/>
    <lineage>
        <taxon>Eukaryota</taxon>
        <taxon>Fungi</taxon>
        <taxon>Dikarya</taxon>
        <taxon>Basidiomycota</taxon>
        <taxon>Agaricomycotina</taxon>
        <taxon>Agaricomycetes</taxon>
        <taxon>Agaricomycetidae</taxon>
        <taxon>Agaricales</taxon>
        <taxon>Marasmiineae</taxon>
        <taxon>Mycenaceae</taxon>
        <taxon>Roridomyces</taxon>
    </lineage>
</organism>
<keyword evidence="2" id="KW-1185">Reference proteome</keyword>
<dbReference type="AlphaFoldDB" id="A0AAD7BYD9"/>
<dbReference type="Gene3D" id="3.10.129.10">
    <property type="entry name" value="Hotdog Thioesterase"/>
    <property type="match status" value="1"/>
</dbReference>
<accession>A0AAD7BYD9</accession>
<reference evidence="1" key="1">
    <citation type="submission" date="2023-03" db="EMBL/GenBank/DDBJ databases">
        <title>Massive genome expansion in bonnet fungi (Mycena s.s.) driven by repeated elements and novel gene families across ecological guilds.</title>
        <authorList>
            <consortium name="Lawrence Berkeley National Laboratory"/>
            <person name="Harder C.B."/>
            <person name="Miyauchi S."/>
            <person name="Viragh M."/>
            <person name="Kuo A."/>
            <person name="Thoen E."/>
            <person name="Andreopoulos B."/>
            <person name="Lu D."/>
            <person name="Skrede I."/>
            <person name="Drula E."/>
            <person name="Henrissat B."/>
            <person name="Morin E."/>
            <person name="Kohler A."/>
            <person name="Barry K."/>
            <person name="LaButti K."/>
            <person name="Morin E."/>
            <person name="Salamov A."/>
            <person name="Lipzen A."/>
            <person name="Mereny Z."/>
            <person name="Hegedus B."/>
            <person name="Baldrian P."/>
            <person name="Stursova M."/>
            <person name="Weitz H."/>
            <person name="Taylor A."/>
            <person name="Grigoriev I.V."/>
            <person name="Nagy L.G."/>
            <person name="Martin F."/>
            <person name="Kauserud H."/>
        </authorList>
    </citation>
    <scope>NUCLEOTIDE SEQUENCE</scope>
    <source>
        <strain evidence="1">9284</strain>
    </source>
</reference>